<dbReference type="Proteomes" id="UP001430953">
    <property type="component" value="Unassembled WGS sequence"/>
</dbReference>
<dbReference type="EMBL" id="JADYXP020000009">
    <property type="protein sequence ID" value="KAL0117092.1"/>
    <property type="molecule type" value="Genomic_DNA"/>
</dbReference>
<dbReference type="GO" id="GO:0004984">
    <property type="term" value="F:olfactory receptor activity"/>
    <property type="evidence" value="ECO:0007669"/>
    <property type="project" value="InterPro"/>
</dbReference>
<keyword evidence="12" id="KW-1185">Reference proteome</keyword>
<evidence type="ECO:0000313" key="12">
    <source>
        <dbReference type="Proteomes" id="UP001430953"/>
    </source>
</evidence>
<sequence length="97" mass="11027">MCSYFITVTSLMINMFMFCYTGEQLTVQAERVASTSCELEWYRLPDKKARGIVLVIIMSNMPTKITAGKIMDLSFKTYGDVVKTAVTYFNMLLKVAN</sequence>
<evidence type="ECO:0000256" key="4">
    <source>
        <dbReference type="ARBA" id="ARBA00022692"/>
    </source>
</evidence>
<feature type="signal peptide" evidence="10">
    <location>
        <begin position="1"/>
        <end position="21"/>
    </location>
</feature>
<dbReference type="AlphaFoldDB" id="A0AAW2FNU0"/>
<evidence type="ECO:0000256" key="7">
    <source>
        <dbReference type="ARBA" id="ARBA00023136"/>
    </source>
</evidence>
<gene>
    <name evidence="11" type="ORF">PUN28_010140</name>
</gene>
<keyword evidence="10" id="KW-0732">Signal</keyword>
<organism evidence="11 12">
    <name type="scientific">Cardiocondyla obscurior</name>
    <dbReference type="NCBI Taxonomy" id="286306"/>
    <lineage>
        <taxon>Eukaryota</taxon>
        <taxon>Metazoa</taxon>
        <taxon>Ecdysozoa</taxon>
        <taxon>Arthropoda</taxon>
        <taxon>Hexapoda</taxon>
        <taxon>Insecta</taxon>
        <taxon>Pterygota</taxon>
        <taxon>Neoptera</taxon>
        <taxon>Endopterygota</taxon>
        <taxon>Hymenoptera</taxon>
        <taxon>Apocrita</taxon>
        <taxon>Aculeata</taxon>
        <taxon>Formicoidea</taxon>
        <taxon>Formicidae</taxon>
        <taxon>Myrmicinae</taxon>
        <taxon>Cardiocondyla</taxon>
    </lineage>
</organism>
<evidence type="ECO:0000256" key="9">
    <source>
        <dbReference type="ARBA" id="ARBA00023224"/>
    </source>
</evidence>
<evidence type="ECO:0000256" key="2">
    <source>
        <dbReference type="ARBA" id="ARBA00022475"/>
    </source>
</evidence>
<evidence type="ECO:0000256" key="8">
    <source>
        <dbReference type="ARBA" id="ARBA00023170"/>
    </source>
</evidence>
<dbReference type="PANTHER" id="PTHR21137">
    <property type="entry name" value="ODORANT RECEPTOR"/>
    <property type="match status" value="1"/>
</dbReference>
<protein>
    <submittedName>
        <fullName evidence="11">Uncharacterized protein</fullName>
    </submittedName>
</protein>
<dbReference type="InterPro" id="IPR004117">
    <property type="entry name" value="7tm6_olfct_rcpt"/>
</dbReference>
<feature type="chain" id="PRO_5043374225" evidence="10">
    <location>
        <begin position="22"/>
        <end position="97"/>
    </location>
</feature>
<evidence type="ECO:0000313" key="11">
    <source>
        <dbReference type="EMBL" id="KAL0117092.1"/>
    </source>
</evidence>
<dbReference type="GO" id="GO:0007165">
    <property type="term" value="P:signal transduction"/>
    <property type="evidence" value="ECO:0007669"/>
    <property type="project" value="UniProtKB-KW"/>
</dbReference>
<dbReference type="PANTHER" id="PTHR21137:SF35">
    <property type="entry name" value="ODORANT RECEPTOR 19A-RELATED"/>
    <property type="match status" value="1"/>
</dbReference>
<keyword evidence="2" id="KW-1003">Cell membrane</keyword>
<comment type="subcellular location">
    <subcellularLocation>
        <location evidence="1">Cell membrane</location>
        <topology evidence="1">Multi-pass membrane protein</topology>
    </subcellularLocation>
</comment>
<keyword evidence="7" id="KW-0472">Membrane</keyword>
<evidence type="ECO:0000256" key="5">
    <source>
        <dbReference type="ARBA" id="ARBA00022725"/>
    </source>
</evidence>
<comment type="caution">
    <text evidence="11">The sequence shown here is derived from an EMBL/GenBank/DDBJ whole genome shotgun (WGS) entry which is preliminary data.</text>
</comment>
<name>A0AAW2FNU0_9HYME</name>
<dbReference type="Pfam" id="PF02949">
    <property type="entry name" value="7tm_6"/>
    <property type="match status" value="1"/>
</dbReference>
<evidence type="ECO:0000256" key="10">
    <source>
        <dbReference type="SAM" id="SignalP"/>
    </source>
</evidence>
<keyword evidence="8" id="KW-0675">Receptor</keyword>
<accession>A0AAW2FNU0</accession>
<keyword evidence="4" id="KW-0812">Transmembrane</keyword>
<reference evidence="11 12" key="1">
    <citation type="submission" date="2023-03" db="EMBL/GenBank/DDBJ databases">
        <title>High recombination rates correlate with genetic variation in Cardiocondyla obscurior ants.</title>
        <authorList>
            <person name="Errbii M."/>
        </authorList>
    </citation>
    <scope>NUCLEOTIDE SEQUENCE [LARGE SCALE GENOMIC DNA]</scope>
    <source>
        <strain evidence="11">Alpha-2009</strain>
        <tissue evidence="11">Whole body</tissue>
    </source>
</reference>
<dbReference type="GO" id="GO:0005886">
    <property type="term" value="C:plasma membrane"/>
    <property type="evidence" value="ECO:0007669"/>
    <property type="project" value="UniProtKB-SubCell"/>
</dbReference>
<keyword evidence="9" id="KW-0807">Transducer</keyword>
<dbReference type="GO" id="GO:0005549">
    <property type="term" value="F:odorant binding"/>
    <property type="evidence" value="ECO:0007669"/>
    <property type="project" value="InterPro"/>
</dbReference>
<proteinExistence type="predicted"/>
<evidence type="ECO:0000256" key="3">
    <source>
        <dbReference type="ARBA" id="ARBA00022606"/>
    </source>
</evidence>
<evidence type="ECO:0000256" key="6">
    <source>
        <dbReference type="ARBA" id="ARBA00022989"/>
    </source>
</evidence>
<evidence type="ECO:0000256" key="1">
    <source>
        <dbReference type="ARBA" id="ARBA00004651"/>
    </source>
</evidence>
<keyword evidence="6" id="KW-1133">Transmembrane helix</keyword>
<keyword evidence="3" id="KW-0716">Sensory transduction</keyword>
<keyword evidence="5" id="KW-0552">Olfaction</keyword>